<dbReference type="Gene3D" id="1.10.472.10">
    <property type="entry name" value="Cyclin-like"/>
    <property type="match status" value="1"/>
</dbReference>
<feature type="region of interest" description="Disordered" evidence="1">
    <location>
        <begin position="170"/>
        <end position="189"/>
    </location>
</feature>
<feature type="compositionally biased region" description="Basic and acidic residues" evidence="1">
    <location>
        <begin position="246"/>
        <end position="258"/>
    </location>
</feature>
<protein>
    <submittedName>
        <fullName evidence="2">Uncharacterized protein</fullName>
    </submittedName>
</protein>
<feature type="region of interest" description="Disordered" evidence="1">
    <location>
        <begin position="228"/>
        <end position="312"/>
    </location>
</feature>
<comment type="caution">
    <text evidence="2">The sequence shown here is derived from an EMBL/GenBank/DDBJ whole genome shotgun (WGS) entry which is preliminary data.</text>
</comment>
<reference evidence="2" key="1">
    <citation type="submission" date="2017-08" db="EMBL/GenBank/DDBJ databases">
        <authorList>
            <person name="Polle J.E."/>
            <person name="Barry K."/>
            <person name="Cushman J."/>
            <person name="Schmutz J."/>
            <person name="Tran D."/>
            <person name="Hathwaick L.T."/>
            <person name="Yim W.C."/>
            <person name="Jenkins J."/>
            <person name="Mckie-Krisberg Z.M."/>
            <person name="Prochnik S."/>
            <person name="Lindquist E."/>
            <person name="Dockter R.B."/>
            <person name="Adam C."/>
            <person name="Molina H."/>
            <person name="Bunkerborg J."/>
            <person name="Jin E."/>
            <person name="Buchheim M."/>
            <person name="Magnuson J."/>
        </authorList>
    </citation>
    <scope>NUCLEOTIDE SEQUENCE</scope>
    <source>
        <strain evidence="2">CCAP 19/18</strain>
    </source>
</reference>
<dbReference type="InterPro" id="IPR036915">
    <property type="entry name" value="Cyclin-like_sf"/>
</dbReference>
<proteinExistence type="predicted"/>
<sequence length="312" mass="34457">MDFSVSSHLKHWLFSSEQLHAHRQRALQECTDRGKGMNSSSPSQGHNRSGEVYEGSEEPSTSAPNSEAKRQRGTTPSGNSPPVSIEEQLLLLRFFESKIGAICAELRLPRKVKIEESYISAEEFCRAARQDASVVLKGEVGVLQALHFDLVVHSPYRALVGFIKSIEEEKAASSPTGSDTSKDNSSSCSKNIDDALLAAPPETIQHCRQSALHALDTLMPTNIDQLGMQRAAKQADQQTEKQQVADVDRRIKLWRSKDPMSNAQSEEYKQAQQAGERDKAAKREAKLRARQESRAQQEAQLLGVPSSALPPK</sequence>
<accession>A0ABQ7H2G9</accession>
<feature type="compositionally biased region" description="Polar residues" evidence="1">
    <location>
        <begin position="73"/>
        <end position="82"/>
    </location>
</feature>
<feature type="compositionally biased region" description="Polar residues" evidence="1">
    <location>
        <begin position="259"/>
        <end position="273"/>
    </location>
</feature>
<feature type="compositionally biased region" description="Polar residues" evidence="1">
    <location>
        <begin position="37"/>
        <end position="47"/>
    </location>
</feature>
<organism evidence="2 3">
    <name type="scientific">Dunaliella salina</name>
    <name type="common">Green alga</name>
    <name type="synonym">Protococcus salinus</name>
    <dbReference type="NCBI Taxonomy" id="3046"/>
    <lineage>
        <taxon>Eukaryota</taxon>
        <taxon>Viridiplantae</taxon>
        <taxon>Chlorophyta</taxon>
        <taxon>core chlorophytes</taxon>
        <taxon>Chlorophyceae</taxon>
        <taxon>CS clade</taxon>
        <taxon>Chlamydomonadales</taxon>
        <taxon>Dunaliellaceae</taxon>
        <taxon>Dunaliella</taxon>
    </lineage>
</organism>
<gene>
    <name evidence="2" type="ORF">DUNSADRAFT_14609</name>
</gene>
<keyword evidence="3" id="KW-1185">Reference proteome</keyword>
<feature type="region of interest" description="Disordered" evidence="1">
    <location>
        <begin position="25"/>
        <end position="82"/>
    </location>
</feature>
<dbReference type="EMBL" id="MU069496">
    <property type="protein sequence ID" value="KAF5841051.1"/>
    <property type="molecule type" value="Genomic_DNA"/>
</dbReference>
<feature type="compositionally biased region" description="Basic and acidic residues" evidence="1">
    <location>
        <begin position="275"/>
        <end position="295"/>
    </location>
</feature>
<evidence type="ECO:0000313" key="2">
    <source>
        <dbReference type="EMBL" id="KAF5841051.1"/>
    </source>
</evidence>
<name>A0ABQ7H2G9_DUNSA</name>
<evidence type="ECO:0000313" key="3">
    <source>
        <dbReference type="Proteomes" id="UP000815325"/>
    </source>
</evidence>
<dbReference type="SUPFAM" id="SSF47954">
    <property type="entry name" value="Cyclin-like"/>
    <property type="match status" value="1"/>
</dbReference>
<dbReference type="Proteomes" id="UP000815325">
    <property type="component" value="Unassembled WGS sequence"/>
</dbReference>
<evidence type="ECO:0000256" key="1">
    <source>
        <dbReference type="SAM" id="MobiDB-lite"/>
    </source>
</evidence>